<evidence type="ECO:0000259" key="2">
    <source>
        <dbReference type="PROSITE" id="PS51925"/>
    </source>
</evidence>
<protein>
    <submittedName>
        <fullName evidence="4">Uncharacterized protein</fullName>
    </submittedName>
</protein>
<comment type="caution">
    <text evidence="4">The sequence shown here is derived from an EMBL/GenBank/DDBJ whole genome shotgun (WGS) entry which is preliminary data.</text>
</comment>
<dbReference type="InterPro" id="IPR019835">
    <property type="entry name" value="SWIB_domain"/>
</dbReference>
<evidence type="ECO:0000259" key="3">
    <source>
        <dbReference type="PROSITE" id="PS51998"/>
    </source>
</evidence>
<feature type="region of interest" description="Disordered" evidence="1">
    <location>
        <begin position="1"/>
        <end position="20"/>
    </location>
</feature>
<accession>A0A436ZQH7</accession>
<dbReference type="SUPFAM" id="SSF109715">
    <property type="entry name" value="DEK C-terminal domain"/>
    <property type="match status" value="1"/>
</dbReference>
<dbReference type="Gene3D" id="1.10.245.10">
    <property type="entry name" value="SWIB/MDM2 domain"/>
    <property type="match status" value="1"/>
</dbReference>
<keyword evidence="5" id="KW-1185">Reference proteome</keyword>
<dbReference type="CDD" id="cd10567">
    <property type="entry name" value="SWIB-MDM2_like"/>
    <property type="match status" value="1"/>
</dbReference>
<organism evidence="4 5">
    <name type="scientific">Arthrobotrys flagrans</name>
    <name type="common">Nematode-trapping fungus</name>
    <name type="synonym">Trichothecium flagrans</name>
    <dbReference type="NCBI Taxonomy" id="97331"/>
    <lineage>
        <taxon>Eukaryota</taxon>
        <taxon>Fungi</taxon>
        <taxon>Dikarya</taxon>
        <taxon>Ascomycota</taxon>
        <taxon>Pezizomycotina</taxon>
        <taxon>Orbiliomycetes</taxon>
        <taxon>Orbiliales</taxon>
        <taxon>Orbiliaceae</taxon>
        <taxon>Arthrobotrys</taxon>
    </lineage>
</organism>
<evidence type="ECO:0000313" key="5">
    <source>
        <dbReference type="Proteomes" id="UP000283090"/>
    </source>
</evidence>
<dbReference type="PROSITE" id="PS51998">
    <property type="entry name" value="DEK_C"/>
    <property type="match status" value="1"/>
</dbReference>
<dbReference type="AlphaFoldDB" id="A0A436ZQH7"/>
<dbReference type="VEuPathDB" id="FungiDB:DFL_008943"/>
<sequence>MQSSFLLWSSKPVNHSPTSSKSHLQVTIFARSLATTTKTTAATKKRTVKPAAKQSESDIKTQVESEDMEFDEVLYTPIIDRILKAGDLASISSKDVRKALQKELGYDITDQKAEITGLIRKRFDEILEETGPENVHPVKQETNGYDNVKKEDPGASPSKKRKSTTVKRKAVAPRKKKKSSATISDDSGVEDGGEKKKKRKINANNPFHQPLILSPQLSTLLGETQLSRPETVKRIWAYIKQNELQDQNDKRYIICDENLRTVFPTAKVHMFTMNKILSGHLYPMNKSDNIADVKSEDIKSEDFASSPVSVAFSQQGSPSSLESEAS</sequence>
<dbReference type="Pfam" id="PF08766">
    <property type="entry name" value="DEK_C"/>
    <property type="match status" value="1"/>
</dbReference>
<dbReference type="RefSeq" id="XP_067486610.1">
    <property type="nucleotide sequence ID" value="XM_067638753.1"/>
</dbReference>
<dbReference type="InterPro" id="IPR036885">
    <property type="entry name" value="SWIB_MDM2_dom_sf"/>
</dbReference>
<name>A0A436ZQH7_ARTFL</name>
<dbReference type="Pfam" id="PF02201">
    <property type="entry name" value="SWIB"/>
    <property type="match status" value="1"/>
</dbReference>
<dbReference type="SUPFAM" id="SSF47592">
    <property type="entry name" value="SWIB/MDM2 domain"/>
    <property type="match status" value="1"/>
</dbReference>
<gene>
    <name evidence="4" type="ORF">DFL_008943</name>
</gene>
<reference evidence="4 5" key="1">
    <citation type="submission" date="2019-01" db="EMBL/GenBank/DDBJ databases">
        <title>Intercellular communication is required for trap formation in the nematode-trapping fungus Duddingtonia flagrans.</title>
        <authorList>
            <person name="Youssar L."/>
            <person name="Wernet V."/>
            <person name="Hensel N."/>
            <person name="Hildebrandt H.-G."/>
            <person name="Fischer R."/>
        </authorList>
    </citation>
    <scope>NUCLEOTIDE SEQUENCE [LARGE SCALE GENOMIC DNA]</scope>
    <source>
        <strain evidence="4 5">CBS H-5679</strain>
    </source>
</reference>
<dbReference type="PANTHER" id="PTHR13844">
    <property type="entry name" value="SWI/SNF-RELATED MATRIX-ASSOCIATED ACTIN-DEPENDENT REGULATOR OF CHROMATIN SUBFAMILY D"/>
    <property type="match status" value="1"/>
</dbReference>
<dbReference type="Proteomes" id="UP000283090">
    <property type="component" value="Unassembled WGS sequence"/>
</dbReference>
<dbReference type="GeneID" id="93591254"/>
<dbReference type="EMBL" id="SAEB01000012">
    <property type="protein sequence ID" value="RVD81066.1"/>
    <property type="molecule type" value="Genomic_DNA"/>
</dbReference>
<feature type="compositionally biased region" description="Basic residues" evidence="1">
    <location>
        <begin position="158"/>
        <end position="179"/>
    </location>
</feature>
<feature type="region of interest" description="Disordered" evidence="1">
    <location>
        <begin position="130"/>
        <end position="208"/>
    </location>
</feature>
<dbReference type="InterPro" id="IPR014876">
    <property type="entry name" value="DEK_C"/>
</dbReference>
<proteinExistence type="predicted"/>
<dbReference type="STRING" id="97331.A0A436ZQH7"/>
<feature type="domain" description="DEK-C" evidence="3">
    <location>
        <begin position="69"/>
        <end position="124"/>
    </location>
</feature>
<dbReference type="SMART" id="SM00151">
    <property type="entry name" value="SWIB"/>
    <property type="match status" value="1"/>
</dbReference>
<dbReference type="PROSITE" id="PS51925">
    <property type="entry name" value="SWIB_MDM2"/>
    <property type="match status" value="1"/>
</dbReference>
<dbReference type="InterPro" id="IPR003121">
    <property type="entry name" value="SWIB_MDM2_domain"/>
</dbReference>
<feature type="domain" description="DM2" evidence="2">
    <location>
        <begin position="206"/>
        <end position="283"/>
    </location>
</feature>
<evidence type="ECO:0000256" key="1">
    <source>
        <dbReference type="SAM" id="MobiDB-lite"/>
    </source>
</evidence>
<evidence type="ECO:0000313" key="4">
    <source>
        <dbReference type="EMBL" id="RVD81066.1"/>
    </source>
</evidence>
<dbReference type="OrthoDB" id="10251073at2759"/>